<protein>
    <submittedName>
        <fullName evidence="9">SLC13 family permease</fullName>
    </submittedName>
</protein>
<dbReference type="Gene3D" id="3.30.70.1450">
    <property type="entry name" value="Regulator of K+ conductance, C-terminal domain"/>
    <property type="match status" value="1"/>
</dbReference>
<reference evidence="9" key="1">
    <citation type="submission" date="2022-08" db="EMBL/GenBank/DDBJ databases">
        <authorList>
            <person name="Zhang D."/>
        </authorList>
    </citation>
    <scope>NUCLEOTIDE SEQUENCE</scope>
    <source>
        <strain evidence="9">XJ19-11</strain>
    </source>
</reference>
<feature type="transmembrane region" description="Helical" evidence="7">
    <location>
        <begin position="582"/>
        <end position="602"/>
    </location>
</feature>
<dbReference type="GO" id="GO:0005886">
    <property type="term" value="C:plasma membrane"/>
    <property type="evidence" value="ECO:0007669"/>
    <property type="project" value="TreeGrafter"/>
</dbReference>
<dbReference type="SUPFAM" id="SSF116726">
    <property type="entry name" value="TrkA C-terminal domain-like"/>
    <property type="match status" value="1"/>
</dbReference>
<dbReference type="InterPro" id="IPR006037">
    <property type="entry name" value="RCK_C"/>
</dbReference>
<feature type="transmembrane region" description="Helical" evidence="7">
    <location>
        <begin position="548"/>
        <end position="570"/>
    </location>
</feature>
<keyword evidence="6 7" id="KW-0472">Membrane</keyword>
<dbReference type="PANTHER" id="PTHR43652:SF1">
    <property type="entry name" value="RESPONSE REGULATOR"/>
    <property type="match status" value="1"/>
</dbReference>
<evidence type="ECO:0000256" key="6">
    <source>
        <dbReference type="ARBA" id="ARBA00023136"/>
    </source>
</evidence>
<dbReference type="InterPro" id="IPR031312">
    <property type="entry name" value="Na/sul_symport_CS"/>
</dbReference>
<organism evidence="9 10">
    <name type="scientific">Aquiflexum gelatinilyticum</name>
    <dbReference type="NCBI Taxonomy" id="2961943"/>
    <lineage>
        <taxon>Bacteria</taxon>
        <taxon>Pseudomonadati</taxon>
        <taxon>Bacteroidota</taxon>
        <taxon>Cytophagia</taxon>
        <taxon>Cytophagales</taxon>
        <taxon>Cyclobacteriaceae</taxon>
        <taxon>Aquiflexum</taxon>
    </lineage>
</organism>
<dbReference type="PROSITE" id="PS01271">
    <property type="entry name" value="NA_SULFATE"/>
    <property type="match status" value="1"/>
</dbReference>
<feature type="transmembrane region" description="Helical" evidence="7">
    <location>
        <begin position="459"/>
        <end position="477"/>
    </location>
</feature>
<dbReference type="Proteomes" id="UP001142175">
    <property type="component" value="Unassembled WGS sequence"/>
</dbReference>
<dbReference type="RefSeq" id="WP_258424865.1">
    <property type="nucleotide sequence ID" value="NZ_JANSUY010000022.1"/>
</dbReference>
<comment type="subcellular location">
    <subcellularLocation>
        <location evidence="1">Membrane</location>
        <topology evidence="1">Multi-pass membrane protein</topology>
    </subcellularLocation>
</comment>
<keyword evidence="3 7" id="KW-0812">Transmembrane</keyword>
<evidence type="ECO:0000256" key="3">
    <source>
        <dbReference type="ARBA" id="ARBA00022692"/>
    </source>
</evidence>
<feature type="transmembrane region" description="Helical" evidence="7">
    <location>
        <begin position="416"/>
        <end position="447"/>
    </location>
</feature>
<feature type="transmembrane region" description="Helical" evidence="7">
    <location>
        <begin position="51"/>
        <end position="69"/>
    </location>
</feature>
<dbReference type="AlphaFoldDB" id="A0A9X2P6G3"/>
<feature type="domain" description="RCK C-terminal" evidence="8">
    <location>
        <begin position="308"/>
        <end position="392"/>
    </location>
</feature>
<comment type="caution">
    <text evidence="9">The sequence shown here is derived from an EMBL/GenBank/DDBJ whole genome shotgun (WGS) entry which is preliminary data.</text>
</comment>
<gene>
    <name evidence="9" type="ORF">NU887_18450</name>
</gene>
<feature type="transmembrane region" description="Helical" evidence="7">
    <location>
        <begin position="136"/>
        <end position="155"/>
    </location>
</feature>
<dbReference type="InterPro" id="IPR004680">
    <property type="entry name" value="Cit_transptr-like_dom"/>
</dbReference>
<evidence type="ECO:0000256" key="1">
    <source>
        <dbReference type="ARBA" id="ARBA00004141"/>
    </source>
</evidence>
<dbReference type="EMBL" id="JANSUY010000022">
    <property type="protein sequence ID" value="MCR9017021.1"/>
    <property type="molecule type" value="Genomic_DNA"/>
</dbReference>
<name>A0A9X2P6G3_9BACT</name>
<dbReference type="InterPro" id="IPR051679">
    <property type="entry name" value="DASS-Related_Transporters"/>
</dbReference>
<accession>A0A9X2P6G3</accession>
<feature type="transmembrane region" description="Helical" evidence="7">
    <location>
        <begin position="20"/>
        <end position="39"/>
    </location>
</feature>
<dbReference type="PROSITE" id="PS51202">
    <property type="entry name" value="RCK_C"/>
    <property type="match status" value="1"/>
</dbReference>
<evidence type="ECO:0000313" key="10">
    <source>
        <dbReference type="Proteomes" id="UP001142175"/>
    </source>
</evidence>
<evidence type="ECO:0000256" key="2">
    <source>
        <dbReference type="ARBA" id="ARBA00022448"/>
    </source>
</evidence>
<keyword evidence="5 7" id="KW-1133">Transmembrane helix</keyword>
<keyword evidence="4" id="KW-0677">Repeat</keyword>
<evidence type="ECO:0000256" key="4">
    <source>
        <dbReference type="ARBA" id="ARBA00022737"/>
    </source>
</evidence>
<evidence type="ECO:0000259" key="8">
    <source>
        <dbReference type="PROSITE" id="PS51202"/>
    </source>
</evidence>
<evidence type="ECO:0000256" key="5">
    <source>
        <dbReference type="ARBA" id="ARBA00022989"/>
    </source>
</evidence>
<dbReference type="Pfam" id="PF03600">
    <property type="entry name" value="CitMHS"/>
    <property type="match status" value="1"/>
</dbReference>
<feature type="transmembrane region" description="Helical" evidence="7">
    <location>
        <begin position="497"/>
        <end position="517"/>
    </location>
</feature>
<dbReference type="GO" id="GO:0008324">
    <property type="term" value="F:monoatomic cation transmembrane transporter activity"/>
    <property type="evidence" value="ECO:0007669"/>
    <property type="project" value="InterPro"/>
</dbReference>
<evidence type="ECO:0000313" key="9">
    <source>
        <dbReference type="EMBL" id="MCR9017021.1"/>
    </source>
</evidence>
<sequence length="604" mass="65544">MVLALLIAAIFMFVKNKPRMDAVGVIMIAALPITGIITVEEALIGFSDPNIILIAVLFVMGEGLVRTGVARNVGDWINEKAGGNETKLLVLLMLAVAGLGSVMSSTAIVAIFIPVVFRICSNTGISPSHLMMPMSFAALISGMLTLISTAPNLVVNSELIRQGEKGLGFFTITPFGLAILALGVVYMLFARKWLPDNASNSNKKKRKPNFKDWIKKYELIDREYRVKIMPDSILLGFKINELDLKLDGLKLLAVERKEGSKNVFIRPTKIMDFLVDDILFLDVRVHDVDLKGLSEKYGVEKINLSGGKGYLTSLSQELGMIEAIIPAESDLIGKTVKEARLRSESGLTVIGLWRGNQPILEDFLEKQLKVGDTILIAGFWEDIKRMGLESDELVLLNLPVEFEEVLPAADKARHAIVILFLVVMAMVTGILPNVHAVILGCLAMGFFRIIDMNSAYNSISWKSLVLIVGMMPFSIALQRTGGVELAADGLINLVGESAPWVAIAALFFITAVLGLFISNTATAVLMAPIAIAMAFDLGLSPYPFAMSVILAASSAFMTPVSSPVNTLVVGPGNYKFGDFVKIGVPFTIIVMIIAVFLIPLILPF</sequence>
<dbReference type="Pfam" id="PF02080">
    <property type="entry name" value="TrkA_C"/>
    <property type="match status" value="1"/>
</dbReference>
<evidence type="ECO:0000256" key="7">
    <source>
        <dbReference type="SAM" id="Phobius"/>
    </source>
</evidence>
<dbReference type="GO" id="GO:0006813">
    <property type="term" value="P:potassium ion transport"/>
    <property type="evidence" value="ECO:0007669"/>
    <property type="project" value="InterPro"/>
</dbReference>
<keyword evidence="10" id="KW-1185">Reference proteome</keyword>
<keyword evidence="2" id="KW-0813">Transport</keyword>
<dbReference type="PANTHER" id="PTHR43652">
    <property type="entry name" value="BASIC AMINO ACID ANTIPORTER YFCC-RELATED"/>
    <property type="match status" value="1"/>
</dbReference>
<dbReference type="InterPro" id="IPR036721">
    <property type="entry name" value="RCK_C_sf"/>
</dbReference>
<feature type="transmembrane region" description="Helical" evidence="7">
    <location>
        <begin position="167"/>
        <end position="189"/>
    </location>
</feature>
<proteinExistence type="predicted"/>
<feature type="transmembrane region" description="Helical" evidence="7">
    <location>
        <begin position="89"/>
        <end position="116"/>
    </location>
</feature>